<evidence type="ECO:0000256" key="3">
    <source>
        <dbReference type="ARBA" id="ARBA00022737"/>
    </source>
</evidence>
<feature type="compositionally biased region" description="Basic and acidic residues" evidence="8">
    <location>
        <begin position="351"/>
        <end position="363"/>
    </location>
</feature>
<dbReference type="PROSITE" id="PS50157">
    <property type="entry name" value="ZINC_FINGER_C2H2_2"/>
    <property type="match status" value="3"/>
</dbReference>
<dbReference type="Proteomes" id="UP000000707">
    <property type="component" value="Unassembled WGS sequence"/>
</dbReference>
<feature type="compositionally biased region" description="Basic and acidic residues" evidence="8">
    <location>
        <begin position="280"/>
        <end position="292"/>
    </location>
</feature>
<feature type="compositionally biased region" description="Polar residues" evidence="8">
    <location>
        <begin position="310"/>
        <end position="319"/>
    </location>
</feature>
<feature type="compositionally biased region" description="Basic and acidic residues" evidence="8">
    <location>
        <begin position="95"/>
        <end position="110"/>
    </location>
</feature>
<evidence type="ECO:0000256" key="1">
    <source>
        <dbReference type="ARBA" id="ARBA00004123"/>
    </source>
</evidence>
<dbReference type="SMART" id="SM00355">
    <property type="entry name" value="ZnF_C2H2"/>
    <property type="match status" value="3"/>
</dbReference>
<sequence length="568" mass="63754">MSSHNPDRSINPNGSETNEGTTVVATSTLGSLNSSRSTSKEKELGASTSVTADLSVNNSKTTLSSRSQDSSNGISVNADMTTPNSSISANLRPSATKEHPTDNLETKDNYDSPGEGENDQKRYYCSTCNKGFTRKHNMVSHELIHSQVKPHICSVCSLTFRRIHDLKRHEKLHTGTKPFKCQYCPRSFARPDSLVRHQNSPSACPKAKPSPVGISVPNTELGRNSVVAQSFGNPHRPRPELPSLRSLSSQYPYKLRRPQPQMTYSRPDVFRNSLSYQRVPEQHTETVTREDGFGGFTTTTITTTRHRENNALTESMPSSESERLPRQTDDSQLGNQALNQSNIGNIPLYSSEKDQDQDHDQKKVKSQKGVNKNESSQILHGALLNSQDKANIDHAMSFSRANPDLPQINDQLSAGSSNSDDPNPYPRPRQEEEQSFGPKADQDQAKKLTPANLNIASQYPGRPEDTEQAYQGNRRLYYNQSRDPSVYQYPNEEYISLSRYQDLVAYTQSLEENMNKINSRIQILEDENADSKIERERAKHAHDSTSRHRKRHKKDMSANIGAQQERPK</sequence>
<dbReference type="GO" id="GO:0000978">
    <property type="term" value="F:RNA polymerase II cis-regulatory region sequence-specific DNA binding"/>
    <property type="evidence" value="ECO:0007669"/>
    <property type="project" value="TreeGrafter"/>
</dbReference>
<dbReference type="PANTHER" id="PTHR10032:SF271">
    <property type="entry name" value="RH12261P-RELATED"/>
    <property type="match status" value="1"/>
</dbReference>
<dbReference type="SUPFAM" id="SSF57667">
    <property type="entry name" value="beta-beta-alpha zinc fingers"/>
    <property type="match status" value="2"/>
</dbReference>
<dbReference type="GeneID" id="18250171"/>
<proteinExistence type="predicted"/>
<dbReference type="InterPro" id="IPR036236">
    <property type="entry name" value="Znf_C2H2_sf"/>
</dbReference>
<feature type="region of interest" description="Disordered" evidence="8">
    <location>
        <begin position="400"/>
        <end position="445"/>
    </location>
</feature>
<keyword evidence="5" id="KW-0862">Zinc</keyword>
<evidence type="ECO:0000256" key="4">
    <source>
        <dbReference type="ARBA" id="ARBA00022771"/>
    </source>
</evidence>
<accession>G3AYK6</accession>
<evidence type="ECO:0000256" key="2">
    <source>
        <dbReference type="ARBA" id="ARBA00022723"/>
    </source>
</evidence>
<feature type="domain" description="C2H2-type" evidence="9">
    <location>
        <begin position="123"/>
        <end position="150"/>
    </location>
</feature>
<dbReference type="KEGG" id="cten:18250171"/>
<evidence type="ECO:0000256" key="6">
    <source>
        <dbReference type="ARBA" id="ARBA00023242"/>
    </source>
</evidence>
<dbReference type="AlphaFoldDB" id="G3AYK6"/>
<feature type="region of interest" description="Disordered" evidence="8">
    <location>
        <begin position="1"/>
        <end position="118"/>
    </location>
</feature>
<evidence type="ECO:0000256" key="8">
    <source>
        <dbReference type="SAM" id="MobiDB-lite"/>
    </source>
</evidence>
<keyword evidence="2" id="KW-0479">Metal-binding</keyword>
<dbReference type="Gene3D" id="3.30.160.60">
    <property type="entry name" value="Classic Zinc Finger"/>
    <property type="match status" value="3"/>
</dbReference>
<keyword evidence="6" id="KW-0539">Nucleus</keyword>
<feature type="region of interest" description="Disordered" evidence="8">
    <location>
        <begin position="280"/>
        <end position="376"/>
    </location>
</feature>
<dbReference type="PANTHER" id="PTHR10032">
    <property type="entry name" value="ZINC FINGER PROTEIN WITH KRAB AND SCAN DOMAINS"/>
    <property type="match status" value="1"/>
</dbReference>
<feature type="compositionally biased region" description="Polar residues" evidence="8">
    <location>
        <begin position="330"/>
        <end position="344"/>
    </location>
</feature>
<feature type="compositionally biased region" description="Polar residues" evidence="8">
    <location>
        <begin position="1"/>
        <end position="37"/>
    </location>
</feature>
<dbReference type="OrthoDB" id="8117402at2759"/>
<dbReference type="Pfam" id="PF00096">
    <property type="entry name" value="zf-C2H2"/>
    <property type="match status" value="2"/>
</dbReference>
<protein>
    <recommendedName>
        <fullName evidence="9">C2H2-type domain-containing protein</fullName>
    </recommendedName>
</protein>
<reference evidence="10 11" key="1">
    <citation type="journal article" date="2011" name="Proc. Natl. Acad. Sci. U.S.A.">
        <title>Comparative genomics of xylose-fermenting fungi for enhanced biofuel production.</title>
        <authorList>
            <person name="Wohlbach D.J."/>
            <person name="Kuo A."/>
            <person name="Sato T.K."/>
            <person name="Potts K.M."/>
            <person name="Salamov A.A."/>
            <person name="LaButti K.M."/>
            <person name="Sun H."/>
            <person name="Clum A."/>
            <person name="Pangilinan J.L."/>
            <person name="Lindquist E.A."/>
            <person name="Lucas S."/>
            <person name="Lapidus A."/>
            <person name="Jin M."/>
            <person name="Gunawan C."/>
            <person name="Balan V."/>
            <person name="Dale B.E."/>
            <person name="Jeffries T.W."/>
            <person name="Zinkel R."/>
            <person name="Barry K.W."/>
            <person name="Grigoriev I.V."/>
            <person name="Gasch A.P."/>
        </authorList>
    </citation>
    <scope>NUCLEOTIDE SEQUENCE [LARGE SCALE GENOMIC DNA]</scope>
    <source>
        <strain evidence="11">ATCC 10573 / BCRC 21748 / CBS 615 / JCM 9827 / NBRC 10315 / NRRL Y-1498 / VKM Y-70</strain>
    </source>
</reference>
<organism evidence="11">
    <name type="scientific">Candida tenuis (strain ATCC 10573 / BCRC 21748 / CBS 615 / JCM 9827 / NBRC 10315 / NRRL Y-1498 / VKM Y-70)</name>
    <name type="common">Yeast</name>
    <name type="synonym">Yamadazyma tenuis</name>
    <dbReference type="NCBI Taxonomy" id="590646"/>
    <lineage>
        <taxon>Eukaryota</taxon>
        <taxon>Fungi</taxon>
        <taxon>Dikarya</taxon>
        <taxon>Ascomycota</taxon>
        <taxon>Saccharomycotina</taxon>
        <taxon>Pichiomycetes</taxon>
        <taxon>Debaryomycetaceae</taxon>
        <taxon>Yamadazyma</taxon>
    </lineage>
</organism>
<dbReference type="PROSITE" id="PS00028">
    <property type="entry name" value="ZINC_FINGER_C2H2_1"/>
    <property type="match status" value="2"/>
</dbReference>
<comment type="subcellular location">
    <subcellularLocation>
        <location evidence="1">Nucleus</location>
    </subcellularLocation>
</comment>
<dbReference type="HOGENOM" id="CLU_479788_0_0_1"/>
<keyword evidence="11" id="KW-1185">Reference proteome</keyword>
<dbReference type="InterPro" id="IPR013087">
    <property type="entry name" value="Znf_C2H2_type"/>
</dbReference>
<feature type="compositionally biased region" description="Basic and acidic residues" evidence="8">
    <location>
        <begin position="533"/>
        <end position="546"/>
    </location>
</feature>
<evidence type="ECO:0000256" key="7">
    <source>
        <dbReference type="PROSITE-ProRule" id="PRU00042"/>
    </source>
</evidence>
<dbReference type="EMBL" id="GL996512">
    <property type="protein sequence ID" value="EGV65875.1"/>
    <property type="molecule type" value="Genomic_DNA"/>
</dbReference>
<keyword evidence="3" id="KW-0677">Repeat</keyword>
<feature type="compositionally biased region" description="Polar residues" evidence="8">
    <location>
        <begin position="46"/>
        <end position="93"/>
    </location>
</feature>
<keyword evidence="4 7" id="KW-0863">Zinc-finger</keyword>
<feature type="compositionally biased region" description="Basic and acidic residues" evidence="8">
    <location>
        <begin position="320"/>
        <end position="329"/>
    </location>
</feature>
<feature type="domain" description="C2H2-type" evidence="9">
    <location>
        <begin position="151"/>
        <end position="178"/>
    </location>
</feature>
<name>G3AYK6_CANTC</name>
<dbReference type="InterPro" id="IPR027756">
    <property type="entry name" value="Ovo-like"/>
</dbReference>
<evidence type="ECO:0000313" key="11">
    <source>
        <dbReference type="Proteomes" id="UP000000707"/>
    </source>
</evidence>
<dbReference type="FunFam" id="3.30.160.60:FF:000065">
    <property type="entry name" value="B-cell CLL/lymphoma 6, member B"/>
    <property type="match status" value="1"/>
</dbReference>
<evidence type="ECO:0000259" key="9">
    <source>
        <dbReference type="PROSITE" id="PS50157"/>
    </source>
</evidence>
<feature type="compositionally biased region" description="Polar residues" evidence="8">
    <location>
        <begin position="408"/>
        <end position="421"/>
    </location>
</feature>
<dbReference type="GO" id="GO:0005634">
    <property type="term" value="C:nucleus"/>
    <property type="evidence" value="ECO:0007669"/>
    <property type="project" value="UniProtKB-SubCell"/>
</dbReference>
<feature type="region of interest" description="Disordered" evidence="8">
    <location>
        <begin position="533"/>
        <end position="568"/>
    </location>
</feature>
<evidence type="ECO:0000256" key="5">
    <source>
        <dbReference type="ARBA" id="ARBA00022833"/>
    </source>
</evidence>
<dbReference type="GO" id="GO:0008270">
    <property type="term" value="F:zinc ion binding"/>
    <property type="evidence" value="ECO:0007669"/>
    <property type="project" value="UniProtKB-KW"/>
</dbReference>
<feature type="domain" description="C2H2-type" evidence="9">
    <location>
        <begin position="179"/>
        <end position="209"/>
    </location>
</feature>
<evidence type="ECO:0000313" key="10">
    <source>
        <dbReference type="EMBL" id="EGV65875.1"/>
    </source>
</evidence>
<dbReference type="eggNOG" id="KOG1721">
    <property type="taxonomic scope" value="Eukaryota"/>
</dbReference>
<dbReference type="GO" id="GO:0000981">
    <property type="term" value="F:DNA-binding transcription factor activity, RNA polymerase II-specific"/>
    <property type="evidence" value="ECO:0007669"/>
    <property type="project" value="TreeGrafter"/>
</dbReference>
<gene>
    <name evidence="10" type="ORF">CANTEDRAFT_92216</name>
</gene>